<dbReference type="InterPro" id="IPR001841">
    <property type="entry name" value="Znf_RING"/>
</dbReference>
<feature type="domain" description="PHD-type" evidence="6">
    <location>
        <begin position="113"/>
        <end position="162"/>
    </location>
</feature>
<dbReference type="AlphaFoldDB" id="A0A2K3N8F5"/>
<feature type="region of interest" description="Disordered" evidence="5">
    <location>
        <begin position="325"/>
        <end position="356"/>
    </location>
</feature>
<accession>A0A2K3N8F5</accession>
<evidence type="ECO:0000256" key="5">
    <source>
        <dbReference type="SAM" id="MobiDB-lite"/>
    </source>
</evidence>
<dbReference type="STRING" id="57577.A0A2K3N8F5"/>
<dbReference type="PROSITE" id="PS50016">
    <property type="entry name" value="ZF_PHD_2"/>
    <property type="match status" value="1"/>
</dbReference>
<keyword evidence="3" id="KW-0862">Zinc</keyword>
<evidence type="ECO:0000256" key="4">
    <source>
        <dbReference type="PROSITE-ProRule" id="PRU00175"/>
    </source>
</evidence>
<protein>
    <submittedName>
        <fullName evidence="8">PHD and RING finger domain-containing protein</fullName>
    </submittedName>
</protein>
<gene>
    <name evidence="8" type="ORF">L195_g022592</name>
</gene>
<dbReference type="EMBL" id="ASHM01017637">
    <property type="protein sequence ID" value="PNX99327.1"/>
    <property type="molecule type" value="Genomic_DNA"/>
</dbReference>
<evidence type="ECO:0000256" key="1">
    <source>
        <dbReference type="ARBA" id="ARBA00022723"/>
    </source>
</evidence>
<dbReference type="SUPFAM" id="SSF57850">
    <property type="entry name" value="RING/U-box"/>
    <property type="match status" value="1"/>
</dbReference>
<feature type="compositionally biased region" description="Polar residues" evidence="5">
    <location>
        <begin position="260"/>
        <end position="280"/>
    </location>
</feature>
<dbReference type="InterPro" id="IPR017907">
    <property type="entry name" value="Znf_RING_CS"/>
</dbReference>
<dbReference type="SMART" id="SM00249">
    <property type="entry name" value="PHD"/>
    <property type="match status" value="1"/>
</dbReference>
<feature type="domain" description="RING-type" evidence="7">
    <location>
        <begin position="26"/>
        <end position="67"/>
    </location>
</feature>
<feature type="compositionally biased region" description="Polar residues" evidence="5">
    <location>
        <begin position="326"/>
        <end position="337"/>
    </location>
</feature>
<dbReference type="Pfam" id="PF00628">
    <property type="entry name" value="PHD"/>
    <property type="match status" value="1"/>
</dbReference>
<keyword evidence="1" id="KW-0479">Metal-binding</keyword>
<dbReference type="Pfam" id="PF13639">
    <property type="entry name" value="zf-RING_2"/>
    <property type="match status" value="1"/>
</dbReference>
<dbReference type="PROSITE" id="PS50089">
    <property type="entry name" value="ZF_RING_2"/>
    <property type="match status" value="1"/>
</dbReference>
<dbReference type="SUPFAM" id="SSF57903">
    <property type="entry name" value="FYVE/PHD zinc finger"/>
    <property type="match status" value="1"/>
</dbReference>
<evidence type="ECO:0000256" key="3">
    <source>
        <dbReference type="ARBA" id="ARBA00022833"/>
    </source>
</evidence>
<reference evidence="8 9" key="2">
    <citation type="journal article" date="2017" name="Front. Plant Sci.">
        <title>Gene Classification and Mining of Molecular Markers Useful in Red Clover (Trifolium pratense) Breeding.</title>
        <authorList>
            <person name="Istvanek J."/>
            <person name="Dluhosova J."/>
            <person name="Dluhos P."/>
            <person name="Patkova L."/>
            <person name="Nedelnik J."/>
            <person name="Repkova J."/>
        </authorList>
    </citation>
    <scope>NUCLEOTIDE SEQUENCE [LARGE SCALE GENOMIC DNA]</scope>
    <source>
        <strain evidence="9">cv. Tatra</strain>
        <tissue evidence="8">Young leaves</tissue>
    </source>
</reference>
<dbReference type="InterPro" id="IPR001965">
    <property type="entry name" value="Znf_PHD"/>
</dbReference>
<feature type="region of interest" description="Disordered" evidence="5">
    <location>
        <begin position="260"/>
        <end position="311"/>
    </location>
</feature>
<comment type="caution">
    <text evidence="8">The sequence shown here is derived from an EMBL/GenBank/DDBJ whole genome shotgun (WGS) entry which is preliminary data.</text>
</comment>
<dbReference type="PANTHER" id="PTHR47177">
    <property type="entry name" value="F18C1.6 PROTEIN"/>
    <property type="match status" value="1"/>
</dbReference>
<feature type="compositionally biased region" description="Polar residues" evidence="5">
    <location>
        <begin position="287"/>
        <end position="308"/>
    </location>
</feature>
<dbReference type="Gene3D" id="3.30.40.10">
    <property type="entry name" value="Zinc/RING finger domain, C3HC4 (zinc finger)"/>
    <property type="match status" value="2"/>
</dbReference>
<dbReference type="SMART" id="SM00184">
    <property type="entry name" value="RING"/>
    <property type="match status" value="1"/>
</dbReference>
<name>A0A2K3N8F5_TRIPR</name>
<dbReference type="InterPro" id="IPR011011">
    <property type="entry name" value="Znf_FYVE_PHD"/>
</dbReference>
<evidence type="ECO:0000259" key="7">
    <source>
        <dbReference type="PROSITE" id="PS50089"/>
    </source>
</evidence>
<evidence type="ECO:0000313" key="8">
    <source>
        <dbReference type="EMBL" id="PNX99327.1"/>
    </source>
</evidence>
<evidence type="ECO:0000256" key="2">
    <source>
        <dbReference type="ARBA" id="ARBA00022771"/>
    </source>
</evidence>
<dbReference type="InterPro" id="IPR013083">
    <property type="entry name" value="Znf_RING/FYVE/PHD"/>
</dbReference>
<keyword evidence="2 4" id="KW-0863">Zinc-finger</keyword>
<dbReference type="Proteomes" id="UP000236291">
    <property type="component" value="Unassembled WGS sequence"/>
</dbReference>
<reference evidence="8 9" key="1">
    <citation type="journal article" date="2014" name="Am. J. Bot.">
        <title>Genome assembly and annotation for red clover (Trifolium pratense; Fabaceae).</title>
        <authorList>
            <person name="Istvanek J."/>
            <person name="Jaros M."/>
            <person name="Krenek A."/>
            <person name="Repkova J."/>
        </authorList>
    </citation>
    <scope>NUCLEOTIDE SEQUENCE [LARGE SCALE GENOMIC DNA]</scope>
    <source>
        <strain evidence="9">cv. Tatra</strain>
        <tissue evidence="8">Young leaves</tissue>
    </source>
</reference>
<evidence type="ECO:0000259" key="6">
    <source>
        <dbReference type="PROSITE" id="PS50016"/>
    </source>
</evidence>
<dbReference type="InterPro" id="IPR019787">
    <property type="entry name" value="Znf_PHD-finger"/>
</dbReference>
<dbReference type="PROSITE" id="PS00518">
    <property type="entry name" value="ZF_RING_1"/>
    <property type="match status" value="1"/>
</dbReference>
<dbReference type="GO" id="GO:0008270">
    <property type="term" value="F:zinc ion binding"/>
    <property type="evidence" value="ECO:0007669"/>
    <property type="project" value="UniProtKB-KW"/>
</dbReference>
<proteinExistence type="predicted"/>
<feature type="region of interest" description="Disordered" evidence="5">
    <location>
        <begin position="1"/>
        <end position="22"/>
    </location>
</feature>
<dbReference type="PANTHER" id="PTHR47177:SF4">
    <property type="entry name" value="OS06G0283200 PROTEIN"/>
    <property type="match status" value="1"/>
</dbReference>
<evidence type="ECO:0000313" key="9">
    <source>
        <dbReference type="Proteomes" id="UP000236291"/>
    </source>
</evidence>
<sequence>MSTPLATSKKRPKSQEKDEENNDDCCGICYMERGVPIPGKIDSCNHYFCFVCIMEWAKHESRCPICRQRFSNVRRLPKDGVFCYHRDIKVPIRDQVYHPHGNMTTGPVNSNAELKCSICNVVKDDNLIIICDLCDTASHTYCVGLGYTVPEGDWFCFDCAAAARETNANDGLDQQNVKLMAEPDVVILDNVRGTSSQVFRGPMASPIQQNNYPSSSIPLFDRVSRSEGKKPMSDVQRAQHKIQVLRENWNSLRSGKLSFHSNSFQSGGTSSQKEGSSSLSHGKLNDSHSMASKGHPQSTVQGAQSSSGLEDDVRKAWKMWDRVKVTKQTPRRTSSIPQGVANDPPCSGAREKSFAPRSFPELKNQQPITSDFRHIRMEEQRDYSSLQKKLENHRSPILGEKRQSRVTCDEMLQHVRNNTTHSEGYREHPLPGKAHTITHGAPCHEERNVAKEQRQAANLVPSVGSAPSSCQSGRVFTSNKDMGIFNKEKTLAKSFGNGITKNFEDSKTEIQSLVKLNLKWLTRDKQLGVETFKVVARQATHTILAACNSKYISNSVCSHTDNILQIQNPKSSLMSKCCQQCFNAFVNDVVKSIMLENMGCS</sequence>
<organism evidence="8 9">
    <name type="scientific">Trifolium pratense</name>
    <name type="common">Red clover</name>
    <dbReference type="NCBI Taxonomy" id="57577"/>
    <lineage>
        <taxon>Eukaryota</taxon>
        <taxon>Viridiplantae</taxon>
        <taxon>Streptophyta</taxon>
        <taxon>Embryophyta</taxon>
        <taxon>Tracheophyta</taxon>
        <taxon>Spermatophyta</taxon>
        <taxon>Magnoliopsida</taxon>
        <taxon>eudicotyledons</taxon>
        <taxon>Gunneridae</taxon>
        <taxon>Pentapetalae</taxon>
        <taxon>rosids</taxon>
        <taxon>fabids</taxon>
        <taxon>Fabales</taxon>
        <taxon>Fabaceae</taxon>
        <taxon>Papilionoideae</taxon>
        <taxon>50 kb inversion clade</taxon>
        <taxon>NPAAA clade</taxon>
        <taxon>Hologalegina</taxon>
        <taxon>IRL clade</taxon>
        <taxon>Trifolieae</taxon>
        <taxon>Trifolium</taxon>
    </lineage>
</organism>